<name>A0A1Y3TSW4_9FIRM</name>
<reference evidence="4" key="1">
    <citation type="submission" date="2017-04" db="EMBL/GenBank/DDBJ databases">
        <title>Function of individual gut microbiota members based on whole genome sequencing of pure cultures obtained from chicken caecum.</title>
        <authorList>
            <person name="Medvecky M."/>
            <person name="Cejkova D."/>
            <person name="Polansky O."/>
            <person name="Karasova D."/>
            <person name="Kubasova T."/>
            <person name="Cizek A."/>
            <person name="Rychlik I."/>
        </authorList>
    </citation>
    <scope>NUCLEOTIDE SEQUENCE [LARGE SCALE GENOMIC DNA]</scope>
    <source>
        <strain evidence="4">An75</strain>
    </source>
</reference>
<dbReference type="Gene3D" id="3.40.50.300">
    <property type="entry name" value="P-loop containing nucleotide triphosphate hydrolases"/>
    <property type="match status" value="1"/>
</dbReference>
<dbReference type="AlphaFoldDB" id="A0A1Y3TSW4"/>
<dbReference type="InterPro" id="IPR025420">
    <property type="entry name" value="DUF4143"/>
</dbReference>
<dbReference type="SUPFAM" id="SSF52540">
    <property type="entry name" value="P-loop containing nucleoside triphosphate hydrolases"/>
    <property type="match status" value="1"/>
</dbReference>
<dbReference type="EMBL" id="NFHM01000064">
    <property type="protein sequence ID" value="OUN38038.1"/>
    <property type="molecule type" value="Genomic_DNA"/>
</dbReference>
<dbReference type="Proteomes" id="UP000195455">
    <property type="component" value="Unassembled WGS sequence"/>
</dbReference>
<gene>
    <name evidence="3" type="ORF">B5G26_16410</name>
</gene>
<dbReference type="PANTHER" id="PTHR33295:SF20">
    <property type="entry name" value="ATPASE"/>
    <property type="match status" value="1"/>
</dbReference>
<dbReference type="Pfam" id="PF13635">
    <property type="entry name" value="DUF4143"/>
    <property type="match status" value="1"/>
</dbReference>
<accession>A0A1Y3TSW4</accession>
<dbReference type="InterPro" id="IPR041682">
    <property type="entry name" value="AAA_14"/>
</dbReference>
<organism evidence="3 4">
    <name type="scientific">Anaerotignum lactatifermentans</name>
    <dbReference type="NCBI Taxonomy" id="160404"/>
    <lineage>
        <taxon>Bacteria</taxon>
        <taxon>Bacillati</taxon>
        <taxon>Bacillota</taxon>
        <taxon>Clostridia</taxon>
        <taxon>Lachnospirales</taxon>
        <taxon>Anaerotignaceae</taxon>
        <taxon>Anaerotignum</taxon>
    </lineage>
</organism>
<evidence type="ECO:0000313" key="4">
    <source>
        <dbReference type="Proteomes" id="UP000195455"/>
    </source>
</evidence>
<dbReference type="Pfam" id="PF13173">
    <property type="entry name" value="AAA_14"/>
    <property type="match status" value="1"/>
</dbReference>
<protein>
    <submittedName>
        <fullName evidence="3">ATPase</fullName>
    </submittedName>
</protein>
<dbReference type="RefSeq" id="WP_087990398.1">
    <property type="nucleotide sequence ID" value="NZ_JBKYBB010000030.1"/>
</dbReference>
<proteinExistence type="predicted"/>
<feature type="domain" description="AAA" evidence="1">
    <location>
        <begin position="21"/>
        <end position="149"/>
    </location>
</feature>
<feature type="domain" description="DUF4143" evidence="2">
    <location>
        <begin position="199"/>
        <end position="346"/>
    </location>
</feature>
<dbReference type="PANTHER" id="PTHR33295">
    <property type="entry name" value="ATPASE"/>
    <property type="match status" value="1"/>
</dbReference>
<evidence type="ECO:0000259" key="1">
    <source>
        <dbReference type="Pfam" id="PF13173"/>
    </source>
</evidence>
<evidence type="ECO:0000259" key="2">
    <source>
        <dbReference type="Pfam" id="PF13635"/>
    </source>
</evidence>
<dbReference type="InterPro" id="IPR027417">
    <property type="entry name" value="P-loop_NTPase"/>
</dbReference>
<evidence type="ECO:0000313" key="3">
    <source>
        <dbReference type="EMBL" id="OUN38038.1"/>
    </source>
</evidence>
<comment type="caution">
    <text evidence="3">The sequence shown here is derived from an EMBL/GenBank/DDBJ whole genome shotgun (WGS) entry which is preliminary data.</text>
</comment>
<sequence length="400" mass="46879">MKIERKEYFDKLIGYKDKKIIKVITGVRRCGKSTLLSMFQDYLKTQSVSDEQIIYINFEDYEFESLWDPKALYAYLKERIIPGKMTYLIMDEIQNVKEFQRVVDSFFIKDNIDIYITGSNAYMLSGELSTLLTGRFVKIEMLPFSFYEFVQANSMEDNLERAYQKYIETSSFPYTIHLDEKSNQVREYLKGIYDAIILKDVVSRKKIADVMMLESVIRFLANNIGNPLSTKKISDTMTSDGRKINVKTVESYVSSLMESYIIYQAKRYDVKGKQYLKTLEKYYLVDIGLRNALLGSKANTDVGHILENVIYLELIRRGYDVYIGKLDQVEVDFVAQNYNGIEYYQVSASVRDEITLERELRPLKMIQDNYPKYILTLDNDPEGDFDGIRRINALDWLMKK</sequence>